<dbReference type="Proteomes" id="UP000037729">
    <property type="component" value="Unassembled WGS sequence"/>
</dbReference>
<dbReference type="InterPro" id="IPR058263">
    <property type="entry name" value="DUF7957"/>
</dbReference>
<dbReference type="EMBL" id="LIUF01000004">
    <property type="protein sequence ID" value="KOX92652.1"/>
    <property type="molecule type" value="Genomic_DNA"/>
</dbReference>
<dbReference type="OrthoDB" id="227446at2157"/>
<evidence type="ECO:0000313" key="1">
    <source>
        <dbReference type="EMBL" id="KOX92652.1"/>
    </source>
</evidence>
<name>A0A0M9AIF4_9EURY</name>
<protein>
    <submittedName>
        <fullName evidence="1">Uncharacterized protein</fullName>
    </submittedName>
</protein>
<comment type="caution">
    <text evidence="1">The sequence shown here is derived from an EMBL/GenBank/DDBJ whole genome shotgun (WGS) entry which is preliminary data.</text>
</comment>
<dbReference type="RefSeq" id="WP_053968862.1">
    <property type="nucleotide sequence ID" value="NZ_LIUF01000004.1"/>
</dbReference>
<dbReference type="AlphaFoldDB" id="A0A0M9AIF4"/>
<sequence length="111" mass="12175">MTDTEVAGSTIQIGGATHEFEYAIDEVVEVNGIVGVLLSIPTDETNNRNVLGFDENGSFQWKIEALYPDDKDIPFVYINSKDGMFIADSWMGIRATVDPQTGKITETAVTK</sequence>
<dbReference type="STRING" id="1705562.AMS69_15045"/>
<dbReference type="PATRIC" id="fig|1705562.3.peg.3638"/>
<dbReference type="Pfam" id="PF25857">
    <property type="entry name" value="DUF7957"/>
    <property type="match status" value="1"/>
</dbReference>
<proteinExistence type="predicted"/>
<evidence type="ECO:0000313" key="2">
    <source>
        <dbReference type="Proteomes" id="UP000037729"/>
    </source>
</evidence>
<gene>
    <name evidence="1" type="ORF">AMS69_15045</name>
</gene>
<reference evidence="1 2" key="1">
    <citation type="submission" date="2015-08" db="EMBL/GenBank/DDBJ databases">
        <title>Genomes of Isolates from Cabo Rojo, PR.</title>
        <authorList>
            <person name="Sanchez-Nieves R.L."/>
            <person name="Montalvo-Rodriguez R."/>
        </authorList>
    </citation>
    <scope>NUCLEOTIDE SEQUENCE [LARGE SCALE GENOMIC DNA]</scope>
    <source>
        <strain evidence="1 2">SL3</strain>
    </source>
</reference>
<accession>A0A0M9AIF4</accession>
<keyword evidence="2" id="KW-1185">Reference proteome</keyword>
<organism evidence="1 2">
    <name type="scientific">Haloarcula rubripromontorii</name>
    <dbReference type="NCBI Taxonomy" id="1705562"/>
    <lineage>
        <taxon>Archaea</taxon>
        <taxon>Methanobacteriati</taxon>
        <taxon>Methanobacteriota</taxon>
        <taxon>Stenosarchaea group</taxon>
        <taxon>Halobacteria</taxon>
        <taxon>Halobacteriales</taxon>
        <taxon>Haloarculaceae</taxon>
        <taxon>Haloarcula</taxon>
    </lineage>
</organism>